<feature type="coiled-coil region" evidence="1">
    <location>
        <begin position="553"/>
        <end position="594"/>
    </location>
</feature>
<dbReference type="GeneID" id="107225995"/>
<feature type="compositionally biased region" description="Polar residues" evidence="2">
    <location>
        <begin position="138"/>
        <end position="148"/>
    </location>
</feature>
<evidence type="ECO:0000256" key="1">
    <source>
        <dbReference type="SAM" id="Coils"/>
    </source>
</evidence>
<reference evidence="4" key="1">
    <citation type="submission" date="2025-08" db="UniProtKB">
        <authorList>
            <consortium name="RefSeq"/>
        </authorList>
    </citation>
    <scope>IDENTIFICATION</scope>
    <source>
        <tissue evidence="4">Thorax and Abdomen</tissue>
    </source>
</reference>
<sequence>MSYAEHGPRIFLAGSGKRKNFRGDQTLTYGDYVLPRKRSEGRLKAYESCTDIRAWSQNSLDNTRYIRELAEHAKTPGKIVPLNVVIDNVIGLGAQTQNELSACRRELQRYKSLTLTPEQQHQLQSAVLASPRLRSRSKPPQATNTQKSEFGETARARSASPVRSSKPDGIDKSLQTGTVTSPILQSRAVSAIWLSTDGTSEDTRSELIDNAATAAAGKDELAFIGSTSGEEYTDDYEEDGDSTASRTRNRPEMISSSGTPGRSDTETGSGTGSVTDYETDDENSKSIIIKKDSEIIALKNEIGAKEMEIDELRERNKLLETSLKVKEDGIQLLKGNLKMSEQQFAGVGEDIMYESEVLKKKIAVCECTILELKSDLKEKASICRAQGHEIEELRFRLKETELLRVERNSLLRKVNEMGDLLTDAEKCGRALTEMKSALRERDELRSQNREQSCLLADQEEEIQRLVLLVRSLSAKHEGLQVKMKGTIESMRLEIDEKNCKICECEAQLSSVEKEVDCLNVKLKNSLNSMDEFKIAYQDACNCADLDRDIYSQAKSALCKLNQTMTELKEYKLERENLLRQIEEMKYNKNHINNNLNRFCCQNFIAAENEIRRKGDVGDLGTLDLRKRKCALREELEEVEKELQDRLGNRGRDAVGLDEDLDVVASAKRTINRLNNAMLDLDAWEYEKASMQETIERLKIQVSTLSGKEENGDGENVERRIVDQASNSLAKLSRLFAELKQYQMEREVMQNKIKNLTEALKDSQSAEGCKGITMLKERLRDLRIENEKERLAHAENIKSLQARLEEAENTSGCSGVKALRQKLRESLQATGTDVKVDQALAIHVKKSIERLENLSKEIKEVDEERVEIVKEIAKQQEEIQVRNVEIMRLKKQVAQETAKRRGEGDRAEEGLQELEGTRNELVEKIRTIQELEDQLQSWQFQLLGSNKEQALLKQRIKAMEDEKIELLARNDEMAKKLESADTEMSSLISKVTSSERIHANLNQLEAQVEEMKPRLLSLQSKNEKLIGEVATLKESKGE</sequence>
<evidence type="ECO:0000256" key="2">
    <source>
        <dbReference type="SAM" id="MobiDB-lite"/>
    </source>
</evidence>
<dbReference type="RefSeq" id="XP_046595355.1">
    <property type="nucleotide sequence ID" value="XM_046739399.1"/>
</dbReference>
<feature type="region of interest" description="Disordered" evidence="2">
    <location>
        <begin position="128"/>
        <end position="177"/>
    </location>
</feature>
<evidence type="ECO:0000313" key="3">
    <source>
        <dbReference type="Proteomes" id="UP000829291"/>
    </source>
</evidence>
<feature type="compositionally biased region" description="Acidic residues" evidence="2">
    <location>
        <begin position="231"/>
        <end position="241"/>
    </location>
</feature>
<dbReference type="Proteomes" id="UP000829291">
    <property type="component" value="Chromosome 5"/>
</dbReference>
<feature type="coiled-coil region" evidence="1">
    <location>
        <begin position="731"/>
        <end position="809"/>
    </location>
</feature>
<feature type="coiled-coil region" evidence="1">
    <location>
        <begin position="427"/>
        <end position="475"/>
    </location>
</feature>
<gene>
    <name evidence="4" type="primary">LOC107225995</name>
</gene>
<feature type="region of interest" description="Disordered" evidence="2">
    <location>
        <begin position="222"/>
        <end position="282"/>
    </location>
</feature>
<organism evidence="3 4">
    <name type="scientific">Neodiprion lecontei</name>
    <name type="common">Redheaded pine sawfly</name>
    <dbReference type="NCBI Taxonomy" id="441921"/>
    <lineage>
        <taxon>Eukaryota</taxon>
        <taxon>Metazoa</taxon>
        <taxon>Ecdysozoa</taxon>
        <taxon>Arthropoda</taxon>
        <taxon>Hexapoda</taxon>
        <taxon>Insecta</taxon>
        <taxon>Pterygota</taxon>
        <taxon>Neoptera</taxon>
        <taxon>Endopterygota</taxon>
        <taxon>Hymenoptera</taxon>
        <taxon>Tenthredinoidea</taxon>
        <taxon>Diprionidae</taxon>
        <taxon>Diprioninae</taxon>
        <taxon>Neodiprion</taxon>
    </lineage>
</organism>
<keyword evidence="1" id="KW-0175">Coiled coil</keyword>
<feature type="coiled-coil region" evidence="1">
    <location>
        <begin position="295"/>
        <end position="329"/>
    </location>
</feature>
<protein>
    <submittedName>
        <fullName evidence="4">Myosin-11-like</fullName>
    </submittedName>
</protein>
<accession>A0ABM3G521</accession>
<feature type="compositionally biased region" description="Polar residues" evidence="2">
    <location>
        <begin position="254"/>
        <end position="276"/>
    </location>
</feature>
<keyword evidence="3" id="KW-1185">Reference proteome</keyword>
<evidence type="ECO:0000313" key="4">
    <source>
        <dbReference type="RefSeq" id="XP_046595355.1"/>
    </source>
</evidence>
<name>A0ABM3G521_NEOLC</name>
<feature type="coiled-coil region" evidence="1">
    <location>
        <begin position="843"/>
        <end position="1034"/>
    </location>
</feature>
<proteinExistence type="predicted"/>